<reference evidence="1" key="1">
    <citation type="submission" date="2021-07" db="EMBL/GenBank/DDBJ databases">
        <authorList>
            <person name="Branca A.L. A."/>
        </authorList>
    </citation>
    <scope>NUCLEOTIDE SEQUENCE</scope>
</reference>
<comment type="caution">
    <text evidence="1">The sequence shown here is derived from an EMBL/GenBank/DDBJ whole genome shotgun (WGS) entry which is preliminary data.</text>
</comment>
<evidence type="ECO:0000313" key="2">
    <source>
        <dbReference type="Proteomes" id="UP001152649"/>
    </source>
</evidence>
<evidence type="ECO:0000313" key="1">
    <source>
        <dbReference type="EMBL" id="CAG8419787.1"/>
    </source>
</evidence>
<dbReference type="AlphaFoldDB" id="A0A9W4JT57"/>
<organism evidence="1 2">
    <name type="scientific">Penicillium salamii</name>
    <dbReference type="NCBI Taxonomy" id="1612424"/>
    <lineage>
        <taxon>Eukaryota</taxon>
        <taxon>Fungi</taxon>
        <taxon>Dikarya</taxon>
        <taxon>Ascomycota</taxon>
        <taxon>Pezizomycotina</taxon>
        <taxon>Eurotiomycetes</taxon>
        <taxon>Eurotiomycetidae</taxon>
        <taxon>Eurotiales</taxon>
        <taxon>Aspergillaceae</taxon>
        <taxon>Penicillium</taxon>
    </lineage>
</organism>
<gene>
    <name evidence="1" type="ORF">PSALAMII_LOCUS9729</name>
</gene>
<dbReference type="Proteomes" id="UP001152649">
    <property type="component" value="Unassembled WGS sequence"/>
</dbReference>
<dbReference type="OrthoDB" id="8883818at2759"/>
<name>A0A9W4JT57_9EURO</name>
<protein>
    <recommendedName>
        <fullName evidence="3">SET domain-containing protein</fullName>
    </recommendedName>
</protein>
<evidence type="ECO:0008006" key="3">
    <source>
        <dbReference type="Google" id="ProtNLM"/>
    </source>
</evidence>
<sequence>MSTFRATTRHKKENEVFMNYGSHPNNYLFIEYKSVHSISPLLLNTEPDADK</sequence>
<accession>A0A9W4JT57</accession>
<proteinExistence type="predicted"/>
<keyword evidence="2" id="KW-1185">Reference proteome</keyword>
<dbReference type="EMBL" id="CAJVPG010000439">
    <property type="protein sequence ID" value="CAG8419787.1"/>
    <property type="molecule type" value="Genomic_DNA"/>
</dbReference>